<dbReference type="RefSeq" id="WP_101264001.1">
    <property type="nucleotide sequence ID" value="NZ_CP024199.1"/>
</dbReference>
<gene>
    <name evidence="8" type="ORF">COO20_02020</name>
    <name evidence="7" type="ORF">CSC3H3_04615</name>
</gene>
<reference evidence="8 10" key="1">
    <citation type="submission" date="2017-09" db="EMBL/GenBank/DDBJ databases">
        <title>Biodiversity and function of Thalassospira species in the particle-attached aromatic-hydrocarbon-degrading consortia from the surface seawater of the South China Sea.</title>
        <authorList>
            <person name="Dong C."/>
            <person name="Liu R."/>
            <person name="Shao Z."/>
        </authorList>
    </citation>
    <scope>NUCLEOTIDE SEQUENCE [LARGE SCALE GENOMIC DNA]</scope>
    <source>
        <strain evidence="8 10">CSC1P2</strain>
    </source>
</reference>
<dbReference type="GO" id="GO:0005886">
    <property type="term" value="C:plasma membrane"/>
    <property type="evidence" value="ECO:0007669"/>
    <property type="project" value="UniProtKB-SubCell"/>
</dbReference>
<dbReference type="EMBL" id="NWTK01000001">
    <property type="protein sequence ID" value="PKR56011.1"/>
    <property type="molecule type" value="Genomic_DNA"/>
</dbReference>
<dbReference type="PANTHER" id="PTHR30086">
    <property type="entry name" value="ARGININE EXPORTER PROTEIN ARGO"/>
    <property type="match status" value="1"/>
</dbReference>
<evidence type="ECO:0000313" key="7">
    <source>
        <dbReference type="EMBL" id="AUG52084.1"/>
    </source>
</evidence>
<dbReference type="GO" id="GO:0015171">
    <property type="term" value="F:amino acid transmembrane transporter activity"/>
    <property type="evidence" value="ECO:0007669"/>
    <property type="project" value="TreeGrafter"/>
</dbReference>
<evidence type="ECO:0000256" key="3">
    <source>
        <dbReference type="ARBA" id="ARBA00022692"/>
    </source>
</evidence>
<protein>
    <submittedName>
        <fullName evidence="8">Lysine transporter LysE</fullName>
    </submittedName>
</protein>
<dbReference type="Proteomes" id="UP000233458">
    <property type="component" value="Chromosome"/>
</dbReference>
<dbReference type="Pfam" id="PF01810">
    <property type="entry name" value="LysE"/>
    <property type="match status" value="1"/>
</dbReference>
<feature type="transmembrane region" description="Helical" evidence="6">
    <location>
        <begin position="142"/>
        <end position="168"/>
    </location>
</feature>
<evidence type="ECO:0000313" key="10">
    <source>
        <dbReference type="Proteomes" id="UP000233597"/>
    </source>
</evidence>
<dbReference type="InterPro" id="IPR001123">
    <property type="entry name" value="LeuE-type"/>
</dbReference>
<organism evidence="8 10">
    <name type="scientific">Thalassospira marina</name>
    <dbReference type="NCBI Taxonomy" id="2048283"/>
    <lineage>
        <taxon>Bacteria</taxon>
        <taxon>Pseudomonadati</taxon>
        <taxon>Pseudomonadota</taxon>
        <taxon>Alphaproteobacteria</taxon>
        <taxon>Rhodospirillales</taxon>
        <taxon>Thalassospiraceae</taxon>
        <taxon>Thalassospira</taxon>
    </lineage>
</organism>
<accession>A0A2N3KZL3</accession>
<evidence type="ECO:0000313" key="9">
    <source>
        <dbReference type="Proteomes" id="UP000233458"/>
    </source>
</evidence>
<feature type="transmembrane region" description="Helical" evidence="6">
    <location>
        <begin position="41"/>
        <end position="63"/>
    </location>
</feature>
<feature type="transmembrane region" description="Helical" evidence="6">
    <location>
        <begin position="180"/>
        <end position="198"/>
    </location>
</feature>
<feature type="transmembrane region" description="Helical" evidence="6">
    <location>
        <begin position="75"/>
        <end position="94"/>
    </location>
</feature>
<keyword evidence="3 6" id="KW-0812">Transmembrane</keyword>
<evidence type="ECO:0000313" key="8">
    <source>
        <dbReference type="EMBL" id="PKR56011.1"/>
    </source>
</evidence>
<dbReference type="GO" id="GO:0033228">
    <property type="term" value="P:cysteine export across plasma membrane"/>
    <property type="evidence" value="ECO:0007669"/>
    <property type="project" value="TreeGrafter"/>
</dbReference>
<dbReference type="PANTHER" id="PTHR30086:SF20">
    <property type="entry name" value="ARGININE EXPORTER PROTEIN ARGO-RELATED"/>
    <property type="match status" value="1"/>
</dbReference>
<keyword evidence="2" id="KW-1003">Cell membrane</keyword>
<keyword evidence="5 6" id="KW-0472">Membrane</keyword>
<sequence>MSGSLSLYLSMASFALVASITPGPVNILVLGTSVKYGFQPALRPVFGATAGFCLLLLLIGLGLHQLLTQIPEVTLFIKWAGVAFLGYLAIKLAIDSGKINTDRGAKAPSILTGATLQWLNPKAWMASVAGMGAFIADGDPVLIWQFVALYFVICFASVSCWAGAGAFLRRYLHNDILVRRFNRCMAALLLASALYLLLH</sequence>
<evidence type="ECO:0000256" key="5">
    <source>
        <dbReference type="ARBA" id="ARBA00023136"/>
    </source>
</evidence>
<comment type="subcellular location">
    <subcellularLocation>
        <location evidence="1">Cell membrane</location>
        <topology evidence="1">Multi-pass membrane protein</topology>
    </subcellularLocation>
</comment>
<keyword evidence="9" id="KW-1185">Reference proteome</keyword>
<evidence type="ECO:0000256" key="1">
    <source>
        <dbReference type="ARBA" id="ARBA00004651"/>
    </source>
</evidence>
<dbReference type="EMBL" id="CP024199">
    <property type="protein sequence ID" value="AUG52084.1"/>
    <property type="molecule type" value="Genomic_DNA"/>
</dbReference>
<name>A0A2N3KZL3_9PROT</name>
<evidence type="ECO:0000256" key="6">
    <source>
        <dbReference type="SAM" id="Phobius"/>
    </source>
</evidence>
<dbReference type="KEGG" id="thac:CSC3H3_04615"/>
<proteinExistence type="predicted"/>
<reference evidence="7 9" key="2">
    <citation type="submission" date="2017-10" db="EMBL/GenBank/DDBJ databases">
        <title>Biodiversity and function of Thalassospira species in the particle-attached aromatic-hydrocarbon-degrading consortia from the surface seawater of the China South Sea.</title>
        <authorList>
            <person name="Dong C."/>
            <person name="Liu R."/>
            <person name="Shao Z."/>
        </authorList>
    </citation>
    <scope>NUCLEOTIDE SEQUENCE [LARGE SCALE GENOMIC DNA]</scope>
    <source>
        <strain evidence="7 9">CSC3H3</strain>
    </source>
</reference>
<dbReference type="AlphaFoldDB" id="A0A2N3KZL3"/>
<dbReference type="OrthoDB" id="9812084at2"/>
<keyword evidence="4 6" id="KW-1133">Transmembrane helix</keyword>
<dbReference type="Proteomes" id="UP000233597">
    <property type="component" value="Unassembled WGS sequence"/>
</dbReference>
<feature type="transmembrane region" description="Helical" evidence="6">
    <location>
        <begin position="6"/>
        <end position="29"/>
    </location>
</feature>
<evidence type="ECO:0000256" key="2">
    <source>
        <dbReference type="ARBA" id="ARBA00022475"/>
    </source>
</evidence>
<evidence type="ECO:0000256" key="4">
    <source>
        <dbReference type="ARBA" id="ARBA00022989"/>
    </source>
</evidence>